<dbReference type="KEGG" id="vg:16194460"/>
<gene>
    <name evidence="2" type="primary">122</name>
    <name evidence="2" type="ORF">HRTV5_122</name>
</gene>
<protein>
    <submittedName>
        <fullName evidence="2">Uncharacterized protein</fullName>
    </submittedName>
</protein>
<organism evidence="2 3">
    <name type="scientific">Halorubrum tailed phage 5</name>
    <dbReference type="NCBI Taxonomy" id="2847107"/>
    <lineage>
        <taxon>Viruses</taxon>
        <taxon>Duplodnaviria</taxon>
        <taxon>Heunggongvirae</taxon>
        <taxon>Uroviricota</taxon>
        <taxon>Caudoviricetes</taxon>
        <taxon>Thumleimavirales</taxon>
        <taxon>Hafunaviridae</taxon>
        <taxon>Haloferacalesvirus</taxon>
        <taxon>Haloferacalesvirus pyrstotum</taxon>
        <taxon>Haloferacalesvirus HRTV5</taxon>
    </lineage>
</organism>
<dbReference type="RefSeq" id="YP_008058566.1">
    <property type="nucleotide sequence ID" value="NC_021320.1"/>
</dbReference>
<evidence type="ECO:0000313" key="2">
    <source>
        <dbReference type="EMBL" id="AGM11092.1"/>
    </source>
</evidence>
<proteinExistence type="predicted"/>
<feature type="compositionally biased region" description="Basic and acidic residues" evidence="1">
    <location>
        <begin position="27"/>
        <end position="45"/>
    </location>
</feature>
<accession>R4TKA1</accession>
<evidence type="ECO:0000256" key="1">
    <source>
        <dbReference type="SAM" id="MobiDB-lite"/>
    </source>
</evidence>
<feature type="region of interest" description="Disordered" evidence="1">
    <location>
        <begin position="1"/>
        <end position="111"/>
    </location>
</feature>
<feature type="compositionally biased region" description="Basic residues" evidence="1">
    <location>
        <begin position="100"/>
        <end position="111"/>
    </location>
</feature>
<dbReference type="EMBL" id="KC292022">
    <property type="protein sequence ID" value="AGM11092.1"/>
    <property type="molecule type" value="Genomic_DNA"/>
</dbReference>
<keyword evidence="3" id="KW-1185">Reference proteome</keyword>
<sequence>MKGTSLDAVKQGKRKTGRYTGIWVRVGGRDGERRTEPERRGETGRDGAVLTERAGFRGPVIPDNGPYGRTGRDGPRGTRDGTGRDGQGQGAGTEPATNRQARRPRVGRSAT</sequence>
<dbReference type="Proteomes" id="UP000204498">
    <property type="component" value="Segment"/>
</dbReference>
<feature type="compositionally biased region" description="Basic and acidic residues" evidence="1">
    <location>
        <begin position="70"/>
        <end position="83"/>
    </location>
</feature>
<dbReference type="GeneID" id="16194460"/>
<reference evidence="2 3" key="1">
    <citation type="submission" date="2012-12" db="EMBL/GenBank/DDBJ databases">
        <authorList>
            <person name="Sencilo A."/>
            <person name="Jacobs-Sera D."/>
            <person name="Russell D.A."/>
            <person name="Ko C."/>
            <person name="Atanasova N."/>
            <person name="Osterlund E."/>
            <person name="Oksanen H.M."/>
            <person name="Bamford D.H."/>
            <person name="Hatfull G.F."/>
            <person name="Roine E."/>
            <person name="Hendrix R.W."/>
        </authorList>
    </citation>
    <scope>NUCLEOTIDE SEQUENCE [LARGE SCALE GENOMIC DNA]</scope>
</reference>
<evidence type="ECO:0000313" key="3">
    <source>
        <dbReference type="Proteomes" id="UP000204498"/>
    </source>
</evidence>
<name>R4TKA1_9CAUD</name>